<feature type="transmembrane region" description="Helical" evidence="1">
    <location>
        <begin position="88"/>
        <end position="107"/>
    </location>
</feature>
<dbReference type="InterPro" id="IPR045378">
    <property type="entry name" value="LNT_N"/>
</dbReference>
<dbReference type="InterPro" id="IPR036526">
    <property type="entry name" value="C-N_Hydrolase_sf"/>
</dbReference>
<feature type="transmembrane region" description="Helical" evidence="1">
    <location>
        <begin position="204"/>
        <end position="223"/>
    </location>
</feature>
<protein>
    <recommendedName>
        <fullName evidence="2">Apolipoprotein N-acyltransferase N-terminal domain-containing protein</fullName>
    </recommendedName>
</protein>
<evidence type="ECO:0000313" key="3">
    <source>
        <dbReference type="EMBL" id="MBO8471349.1"/>
    </source>
</evidence>
<name>A0A9D9NFD8_9BACT</name>
<accession>A0A9D9NFD8</accession>
<dbReference type="Proteomes" id="UP000823603">
    <property type="component" value="Unassembled WGS sequence"/>
</dbReference>
<feature type="transmembrane region" description="Helical" evidence="1">
    <location>
        <begin position="20"/>
        <end position="51"/>
    </location>
</feature>
<feature type="domain" description="Apolipoprotein N-acyltransferase N-terminal" evidence="2">
    <location>
        <begin position="25"/>
        <end position="179"/>
    </location>
</feature>
<reference evidence="3" key="1">
    <citation type="submission" date="2020-10" db="EMBL/GenBank/DDBJ databases">
        <authorList>
            <person name="Gilroy R."/>
        </authorList>
    </citation>
    <scope>NUCLEOTIDE SEQUENCE</scope>
    <source>
        <strain evidence="3">B2-22910</strain>
    </source>
</reference>
<dbReference type="AlphaFoldDB" id="A0A9D9NFD8"/>
<reference evidence="3" key="2">
    <citation type="journal article" date="2021" name="PeerJ">
        <title>Extensive microbial diversity within the chicken gut microbiome revealed by metagenomics and culture.</title>
        <authorList>
            <person name="Gilroy R."/>
            <person name="Ravi A."/>
            <person name="Getino M."/>
            <person name="Pursley I."/>
            <person name="Horton D.L."/>
            <person name="Alikhan N.F."/>
            <person name="Baker D."/>
            <person name="Gharbi K."/>
            <person name="Hall N."/>
            <person name="Watson M."/>
            <person name="Adriaenssens E.M."/>
            <person name="Foster-Nyarko E."/>
            <person name="Jarju S."/>
            <person name="Secka A."/>
            <person name="Antonio M."/>
            <person name="Oren A."/>
            <person name="Chaudhuri R.R."/>
            <person name="La Ragione R."/>
            <person name="Hildebrand F."/>
            <person name="Pallen M.J."/>
        </authorList>
    </citation>
    <scope>NUCLEOTIDE SEQUENCE</scope>
    <source>
        <strain evidence="3">B2-22910</strain>
    </source>
</reference>
<evidence type="ECO:0000259" key="2">
    <source>
        <dbReference type="Pfam" id="PF20154"/>
    </source>
</evidence>
<dbReference type="EMBL" id="JADIMB010000089">
    <property type="protein sequence ID" value="MBO8471349.1"/>
    <property type="molecule type" value="Genomic_DNA"/>
</dbReference>
<comment type="caution">
    <text evidence="3">The sequence shown here is derived from an EMBL/GenBank/DDBJ whole genome shotgun (WGS) entry which is preliminary data.</text>
</comment>
<feature type="transmembrane region" description="Helical" evidence="1">
    <location>
        <begin position="171"/>
        <end position="192"/>
    </location>
</feature>
<evidence type="ECO:0000313" key="4">
    <source>
        <dbReference type="Proteomes" id="UP000823603"/>
    </source>
</evidence>
<sequence length="433" mass="48887">MKRKHSSPHPAGPRLLLWGLVLLFAVMMSIPFLVPHCGFLALFGFIPLLCMERIASMSGMRRVWIYHYSAFVLWNAFTTFWVCNATVGGGLFAIFANALQMSLIFGIFRFSRKYFTGALPYIFLAVIWIAWERAYFDADISWPWLVLGNAFARSLQSIQWYEFTGTLGGSLWIWTCNLLLFALMVSLSDGSWTYRYNVKAKSALVFSCLAAVAAPFVVSKVMYDRYDEKEDPVEVLIVQPNIDPYNKFEAMSQSQQTAILLDQISRSLEDRKVPSSDTSGYRAQEHRPLLVLAPETFTNDIVTNDFSRSRTFRRFVSFLKDYPGVDLLFGASSYTYYDAGEAPSHSARRLKDGRWVESHNSALVVDGTARSEIFHKSRLVVGVEKTPYPAFFCRIDDMLGGVMGRCVGQDSISVLHCSGIPFGCAVCYESVYG</sequence>
<organism evidence="3 4">
    <name type="scientific">Candidatus Cryptobacteroides faecavium</name>
    <dbReference type="NCBI Taxonomy" id="2840762"/>
    <lineage>
        <taxon>Bacteria</taxon>
        <taxon>Pseudomonadati</taxon>
        <taxon>Bacteroidota</taxon>
        <taxon>Bacteroidia</taxon>
        <taxon>Bacteroidales</taxon>
        <taxon>Candidatus Cryptobacteroides</taxon>
    </lineage>
</organism>
<feature type="non-terminal residue" evidence="3">
    <location>
        <position position="433"/>
    </location>
</feature>
<gene>
    <name evidence="3" type="ORF">IAB82_06090</name>
</gene>
<keyword evidence="1" id="KW-0472">Membrane</keyword>
<dbReference type="Gene3D" id="3.60.110.10">
    <property type="entry name" value="Carbon-nitrogen hydrolase"/>
    <property type="match status" value="1"/>
</dbReference>
<dbReference type="Pfam" id="PF20154">
    <property type="entry name" value="LNT_N"/>
    <property type="match status" value="1"/>
</dbReference>
<keyword evidence="1" id="KW-1133">Transmembrane helix</keyword>
<evidence type="ECO:0000256" key="1">
    <source>
        <dbReference type="SAM" id="Phobius"/>
    </source>
</evidence>
<keyword evidence="1" id="KW-0812">Transmembrane</keyword>
<feature type="transmembrane region" description="Helical" evidence="1">
    <location>
        <begin position="114"/>
        <end position="131"/>
    </location>
</feature>
<feature type="transmembrane region" description="Helical" evidence="1">
    <location>
        <begin position="63"/>
        <end position="82"/>
    </location>
</feature>
<proteinExistence type="predicted"/>